<evidence type="ECO:0000256" key="2">
    <source>
        <dbReference type="ARBA" id="ARBA00022857"/>
    </source>
</evidence>
<dbReference type="Pfam" id="PF05368">
    <property type="entry name" value="NmrA"/>
    <property type="match status" value="1"/>
</dbReference>
<dbReference type="CDD" id="cd05251">
    <property type="entry name" value="NmrA_like_SDR_a"/>
    <property type="match status" value="1"/>
</dbReference>
<dbReference type="InterPro" id="IPR051164">
    <property type="entry name" value="NmrA-like_oxidored"/>
</dbReference>
<comment type="caution">
    <text evidence="4">The sequence shown here is derived from an EMBL/GenBank/DDBJ whole genome shotgun (WGS) entry which is preliminary data.</text>
</comment>
<dbReference type="InterPro" id="IPR008030">
    <property type="entry name" value="NmrA-like"/>
</dbReference>
<accession>A0ABU5HHB8</accession>
<dbReference type="SUPFAM" id="SSF51735">
    <property type="entry name" value="NAD(P)-binding Rossmann-fold domains"/>
    <property type="match status" value="1"/>
</dbReference>
<keyword evidence="2" id="KW-0521">NADP</keyword>
<organism evidence="4 5">
    <name type="scientific">Hyalangium rubrum</name>
    <dbReference type="NCBI Taxonomy" id="3103134"/>
    <lineage>
        <taxon>Bacteria</taxon>
        <taxon>Pseudomonadati</taxon>
        <taxon>Myxococcota</taxon>
        <taxon>Myxococcia</taxon>
        <taxon>Myxococcales</taxon>
        <taxon>Cystobacterineae</taxon>
        <taxon>Archangiaceae</taxon>
        <taxon>Hyalangium</taxon>
    </lineage>
</organism>
<dbReference type="Proteomes" id="UP001291309">
    <property type="component" value="Unassembled WGS sequence"/>
</dbReference>
<gene>
    <name evidence="4" type="ORF">SYV04_40065</name>
</gene>
<reference evidence="4 5" key="1">
    <citation type="submission" date="2023-12" db="EMBL/GenBank/DDBJ databases">
        <title>the genome sequence of Hyalangium sp. s54d21.</title>
        <authorList>
            <person name="Zhang X."/>
        </authorList>
    </citation>
    <scope>NUCLEOTIDE SEQUENCE [LARGE SCALE GENOMIC DNA]</scope>
    <source>
        <strain evidence="5">s54d21</strain>
    </source>
</reference>
<evidence type="ECO:0000313" key="4">
    <source>
        <dbReference type="EMBL" id="MDY7232650.1"/>
    </source>
</evidence>
<dbReference type="InterPro" id="IPR036291">
    <property type="entry name" value="NAD(P)-bd_dom_sf"/>
</dbReference>
<name>A0ABU5HHB8_9BACT</name>
<comment type="similarity">
    <text evidence="1">Belongs to the NmrA-type oxidoreductase family.</text>
</comment>
<dbReference type="EMBL" id="JAXIVS010000022">
    <property type="protein sequence ID" value="MDY7232650.1"/>
    <property type="molecule type" value="Genomic_DNA"/>
</dbReference>
<dbReference type="Gene3D" id="3.90.25.10">
    <property type="entry name" value="UDP-galactose 4-epimerase, domain 1"/>
    <property type="match status" value="1"/>
</dbReference>
<dbReference type="PANTHER" id="PTHR42748">
    <property type="entry name" value="NITROGEN METABOLITE REPRESSION PROTEIN NMRA FAMILY MEMBER"/>
    <property type="match status" value="1"/>
</dbReference>
<feature type="domain" description="NmrA-like" evidence="3">
    <location>
        <begin position="6"/>
        <end position="252"/>
    </location>
</feature>
<evidence type="ECO:0000313" key="5">
    <source>
        <dbReference type="Proteomes" id="UP001291309"/>
    </source>
</evidence>
<protein>
    <submittedName>
        <fullName evidence="4">NmrA/HSCARG family protein</fullName>
    </submittedName>
</protein>
<dbReference type="RefSeq" id="WP_321551364.1">
    <property type="nucleotide sequence ID" value="NZ_JAXIVS010000022.1"/>
</dbReference>
<evidence type="ECO:0000256" key="1">
    <source>
        <dbReference type="ARBA" id="ARBA00006328"/>
    </source>
</evidence>
<dbReference type="Gene3D" id="3.40.50.720">
    <property type="entry name" value="NAD(P)-binding Rossmann-like Domain"/>
    <property type="match status" value="1"/>
</dbReference>
<dbReference type="PANTHER" id="PTHR42748:SF7">
    <property type="entry name" value="NMRA LIKE REDOX SENSOR 1-RELATED"/>
    <property type="match status" value="1"/>
</dbReference>
<sequence>MRQPRQVVVLGATGQQGGAVARALRDRGIPVRALVRTPEAPAAERLRSWGVEVWAGSWEDPASLDRVLAGADALFGITTPFEGIAAEVRHGIAWVEAARRAGISHVVYASAAHTDESTGIPSFESKRKVEQHLRDSGVPFTLVGPVYFMENLLTPFALTRLREGQYVRWMPPEKTVQLITVEDIGRFCASVFAHREDFLGRRVDIAGDALNAPLLAAILSRLLGRTVQPVSLPLESFPVEGELGRNVAATLAWMARTGFHVDIPALRRQYPEVGWRTFAQWAEAQDWGELSR</sequence>
<proteinExistence type="inferred from homology"/>
<evidence type="ECO:0000259" key="3">
    <source>
        <dbReference type="Pfam" id="PF05368"/>
    </source>
</evidence>
<keyword evidence="5" id="KW-1185">Reference proteome</keyword>